<dbReference type="GO" id="GO:0071555">
    <property type="term" value="P:cell wall organization"/>
    <property type="evidence" value="ECO:0007669"/>
    <property type="project" value="UniProtKB-UniRule"/>
</dbReference>
<dbReference type="RefSeq" id="WP_075869677.1">
    <property type="nucleotide sequence ID" value="NZ_CALYQA010000005.1"/>
</dbReference>
<dbReference type="AlphaFoldDB" id="A0A1R0FC44"/>
<evidence type="ECO:0000256" key="4">
    <source>
        <dbReference type="ARBA" id="ARBA00022679"/>
    </source>
</evidence>
<evidence type="ECO:0000313" key="12">
    <source>
        <dbReference type="EMBL" id="OLY44561.1"/>
    </source>
</evidence>
<keyword evidence="4" id="KW-0808">Transferase</keyword>
<keyword evidence="13" id="KW-1185">Reference proteome</keyword>
<dbReference type="GeneID" id="92990816"/>
<dbReference type="Proteomes" id="UP000187344">
    <property type="component" value="Unassembled WGS sequence"/>
</dbReference>
<dbReference type="PROSITE" id="PS52029">
    <property type="entry name" value="LD_TPASE"/>
    <property type="match status" value="1"/>
</dbReference>
<evidence type="ECO:0000313" key="13">
    <source>
        <dbReference type="Proteomes" id="UP000187344"/>
    </source>
</evidence>
<dbReference type="SUPFAM" id="SSF141523">
    <property type="entry name" value="L,D-transpeptidase catalytic domain-like"/>
    <property type="match status" value="1"/>
</dbReference>
<dbReference type="PANTHER" id="PTHR30582">
    <property type="entry name" value="L,D-TRANSPEPTIDASE"/>
    <property type="match status" value="1"/>
</dbReference>
<dbReference type="CDD" id="cd16913">
    <property type="entry name" value="YkuD_like"/>
    <property type="match status" value="1"/>
</dbReference>
<feature type="signal peptide" evidence="10">
    <location>
        <begin position="1"/>
        <end position="19"/>
    </location>
</feature>
<gene>
    <name evidence="12" type="ORF">PEB0149_020310</name>
</gene>
<keyword evidence="8 9" id="KW-0961">Cell wall biogenesis/degradation</keyword>
<keyword evidence="5" id="KW-0378">Hydrolase</keyword>
<evidence type="ECO:0000256" key="3">
    <source>
        <dbReference type="ARBA" id="ARBA00022676"/>
    </source>
</evidence>
<evidence type="ECO:0000256" key="7">
    <source>
        <dbReference type="ARBA" id="ARBA00022984"/>
    </source>
</evidence>
<dbReference type="GO" id="GO:0071972">
    <property type="term" value="F:peptidoglycan L,D-transpeptidase activity"/>
    <property type="evidence" value="ECO:0007669"/>
    <property type="project" value="TreeGrafter"/>
</dbReference>
<keyword evidence="7 9" id="KW-0573">Peptidoglycan synthesis</keyword>
<dbReference type="InterPro" id="IPR050979">
    <property type="entry name" value="LD-transpeptidase"/>
</dbReference>
<comment type="caution">
    <text evidence="12">The sequence shown here is derived from an EMBL/GenBank/DDBJ whole genome shotgun (WGS) entry which is preliminary data.</text>
</comment>
<sequence>MRVKFVLLAAGLLASATLAGCTTTGGSSSTLAAYSQVNDGGFVIPAIKANEIKPEFRRQIVGYPSDEKPGTIIIDTGAKYLYYIMPDGKAMRYGIGVGRDGFRWTGNATIGRKAEWPNWVPPQRMLVRQPELKEFAGGMKPGLQNPLGARALYLYKDGKDSMFRLHGTPEWWSIGTNVSSGCIRLINQDIIDLYNRTEIGAKVIVK</sequence>
<dbReference type="FunFam" id="2.40.440.10:FF:000002">
    <property type="entry name" value="L,D-transpeptidase ErfK/SrfK"/>
    <property type="match status" value="1"/>
</dbReference>
<feature type="domain" description="L,D-TPase catalytic" evidence="11">
    <location>
        <begin position="70"/>
        <end position="206"/>
    </location>
</feature>
<evidence type="ECO:0000256" key="5">
    <source>
        <dbReference type="ARBA" id="ARBA00022801"/>
    </source>
</evidence>
<dbReference type="UniPathway" id="UPA00219"/>
<dbReference type="PANTHER" id="PTHR30582:SF24">
    <property type="entry name" value="L,D-TRANSPEPTIDASE ERFK_SRFK-RELATED"/>
    <property type="match status" value="1"/>
</dbReference>
<feature type="active site" description="Proton donor/acceptor" evidence="9">
    <location>
        <position position="166"/>
    </location>
</feature>
<comment type="similarity">
    <text evidence="2">Belongs to the YkuD family.</text>
</comment>
<dbReference type="Pfam" id="PF03734">
    <property type="entry name" value="YkuD"/>
    <property type="match status" value="1"/>
</dbReference>
<comment type="pathway">
    <text evidence="1 9">Cell wall biogenesis; peptidoglycan biosynthesis.</text>
</comment>
<feature type="active site" description="Nucleophile" evidence="9">
    <location>
        <position position="182"/>
    </location>
</feature>
<keyword evidence="12" id="KW-0449">Lipoprotein</keyword>
<evidence type="ECO:0000256" key="6">
    <source>
        <dbReference type="ARBA" id="ARBA00022960"/>
    </source>
</evidence>
<name>A0A1R0FC44_9HYPH</name>
<keyword evidence="6 9" id="KW-0133">Cell shape</keyword>
<evidence type="ECO:0000259" key="11">
    <source>
        <dbReference type="PROSITE" id="PS52029"/>
    </source>
</evidence>
<dbReference type="GO" id="GO:0005576">
    <property type="term" value="C:extracellular region"/>
    <property type="evidence" value="ECO:0007669"/>
    <property type="project" value="TreeGrafter"/>
</dbReference>
<evidence type="ECO:0000256" key="9">
    <source>
        <dbReference type="PROSITE-ProRule" id="PRU01373"/>
    </source>
</evidence>
<keyword evidence="10" id="KW-0732">Signal</keyword>
<dbReference type="GO" id="GO:0016757">
    <property type="term" value="F:glycosyltransferase activity"/>
    <property type="evidence" value="ECO:0007669"/>
    <property type="project" value="UniProtKB-KW"/>
</dbReference>
<dbReference type="InterPro" id="IPR038063">
    <property type="entry name" value="Transpep_catalytic_dom"/>
</dbReference>
<dbReference type="GO" id="GO:0008360">
    <property type="term" value="P:regulation of cell shape"/>
    <property type="evidence" value="ECO:0007669"/>
    <property type="project" value="UniProtKB-UniRule"/>
</dbReference>
<organism evidence="12 13">
    <name type="scientific">Bartonella apis</name>
    <dbReference type="NCBI Taxonomy" id="1686310"/>
    <lineage>
        <taxon>Bacteria</taxon>
        <taxon>Pseudomonadati</taxon>
        <taxon>Pseudomonadota</taxon>
        <taxon>Alphaproteobacteria</taxon>
        <taxon>Hyphomicrobiales</taxon>
        <taxon>Bartonellaceae</taxon>
        <taxon>Bartonella</taxon>
    </lineage>
</organism>
<proteinExistence type="inferred from homology"/>
<dbReference type="GO" id="GO:0018104">
    <property type="term" value="P:peptidoglycan-protein cross-linking"/>
    <property type="evidence" value="ECO:0007669"/>
    <property type="project" value="TreeGrafter"/>
</dbReference>
<accession>A0A1R0FC44</accession>
<dbReference type="InterPro" id="IPR005490">
    <property type="entry name" value="LD_TPept_cat_dom"/>
</dbReference>
<dbReference type="OrthoDB" id="8478453at2"/>
<evidence type="ECO:0000256" key="8">
    <source>
        <dbReference type="ARBA" id="ARBA00023316"/>
    </source>
</evidence>
<dbReference type="Gene3D" id="2.40.440.10">
    <property type="entry name" value="L,D-transpeptidase catalytic domain-like"/>
    <property type="match status" value="1"/>
</dbReference>
<reference evidence="12 13" key="1">
    <citation type="submission" date="2016-12" db="EMBL/GenBank/DDBJ databases">
        <title>Comparative genomics of Bartonella apis.</title>
        <authorList>
            <person name="Engel P."/>
        </authorList>
    </citation>
    <scope>NUCLEOTIDE SEQUENCE [LARGE SCALE GENOMIC DNA]</scope>
    <source>
        <strain evidence="12 13">PEB0149</strain>
    </source>
</reference>
<evidence type="ECO:0000256" key="10">
    <source>
        <dbReference type="SAM" id="SignalP"/>
    </source>
</evidence>
<dbReference type="EMBL" id="LXYT01000001">
    <property type="protein sequence ID" value="OLY44561.1"/>
    <property type="molecule type" value="Genomic_DNA"/>
</dbReference>
<feature type="chain" id="PRO_5012255047" evidence="10">
    <location>
        <begin position="20"/>
        <end position="206"/>
    </location>
</feature>
<protein>
    <submittedName>
        <fullName evidence="12">Lipoprotein-anchoring transpeptidase ErfK/SrfK</fullName>
    </submittedName>
</protein>
<evidence type="ECO:0000256" key="2">
    <source>
        <dbReference type="ARBA" id="ARBA00005992"/>
    </source>
</evidence>
<evidence type="ECO:0000256" key="1">
    <source>
        <dbReference type="ARBA" id="ARBA00004752"/>
    </source>
</evidence>
<dbReference type="PROSITE" id="PS51257">
    <property type="entry name" value="PROKAR_LIPOPROTEIN"/>
    <property type="match status" value="1"/>
</dbReference>
<keyword evidence="3" id="KW-0328">Glycosyltransferase</keyword>